<accession>A0ABQ6G752</accession>
<sequence length="54" mass="5958">MRDRRLSGAEWLCSRLFACYRPVGPARLVPNGPAAGILPAADLLAPPVWRRMVL</sequence>
<keyword evidence="2" id="KW-1185">Reference proteome</keyword>
<evidence type="ECO:0000313" key="2">
    <source>
        <dbReference type="Proteomes" id="UP001157114"/>
    </source>
</evidence>
<protein>
    <submittedName>
        <fullName evidence="1">Uncharacterized protein</fullName>
    </submittedName>
</protein>
<name>A0ABQ6G752_9BACL</name>
<gene>
    <name evidence="1" type="ORF">MU1_04120</name>
</gene>
<dbReference type="Proteomes" id="UP001157114">
    <property type="component" value="Unassembled WGS sequence"/>
</dbReference>
<organism evidence="1 2">
    <name type="scientific">Paenibacillus glycanilyticus</name>
    <dbReference type="NCBI Taxonomy" id="126569"/>
    <lineage>
        <taxon>Bacteria</taxon>
        <taxon>Bacillati</taxon>
        <taxon>Bacillota</taxon>
        <taxon>Bacilli</taxon>
        <taxon>Bacillales</taxon>
        <taxon>Paenibacillaceae</taxon>
        <taxon>Paenibacillus</taxon>
    </lineage>
</organism>
<evidence type="ECO:0000313" key="1">
    <source>
        <dbReference type="EMBL" id="GLX66068.1"/>
    </source>
</evidence>
<comment type="caution">
    <text evidence="1">The sequence shown here is derived from an EMBL/GenBank/DDBJ whole genome shotgun (WGS) entry which is preliminary data.</text>
</comment>
<reference evidence="1 2" key="1">
    <citation type="submission" date="2023-03" db="EMBL/GenBank/DDBJ databases">
        <title>Draft genome sequence of the bacteria which degrade cell wall of Tricholomamatutake.</title>
        <authorList>
            <person name="Konishi Y."/>
            <person name="Fukuta Y."/>
            <person name="Shirasaka N."/>
        </authorList>
    </citation>
    <scope>NUCLEOTIDE SEQUENCE [LARGE SCALE GENOMIC DNA]</scope>
    <source>
        <strain evidence="2">mu1</strain>
    </source>
</reference>
<proteinExistence type="predicted"/>
<dbReference type="EMBL" id="BSSQ01000001">
    <property type="protein sequence ID" value="GLX66068.1"/>
    <property type="molecule type" value="Genomic_DNA"/>
</dbReference>